<gene>
    <name evidence="7" type="ORF">RDWZM_000630</name>
</gene>
<dbReference type="PANTHER" id="PTHR11475:SF134">
    <property type="entry name" value="LD42267P"/>
    <property type="match status" value="1"/>
</dbReference>
<sequence length="1587" mass="181318">MHIIAIIALISLNVGLCLSLSPNEHRNTINAPNRIITNHQLLHNVRQPNQTNRRHKQALGSSKKLNFNNAISKSTTTTTTTTTILLNTTFNSHFFENDKTPIATHVLPKLVGVDLNEIIEDAIEKIDKRFNQVEPYIYKNHAMQKPGSIGWFISASHKSSPLAKNFSRSALVAEEATKSIVKRHKLNLDQIVFGVTKLDITGSLLWRQCPKPIDSKSCYPGKYRSYSGHCNHVEHSDWGSANMPFARSLAPRYADGVSLPRRSIFGTELPSPRRISLSIHQGHESAYSHMTTLTTFFGQFVFHDIAHAAQSTGYKGQRIRCCGIKKSELMHPECFPIKVTSEDPFMSQLHQECMEYVRSCPAIRNQCGLGPREQINQASSFLDGSALYGSSRSVVNSLRTFKDGQLKAIRINKSGKELLPVQEGDDLDCKLVGNMRCFKSGDDRVNENLGLSIIHTLFLREHNRIARILGEMNKQWNDDEIFEESRKIVGAQIQHITYNEFVPYVLGEEMVDTYGLRLLTDGFYQKYDMTINPTVDNAVANAVLDFLVTNVPPTMERYSKDLNMLGYIKMTDSYFKPSEMYSNKFDQYLMGMVSQNARSSDPFVTDEMTNGLSDDAKEGFDFVAFAIQRGRDHGLPAYTEYRRACRLEPAINRFEDLSTIVKSDVLKRLVTLYQDVRDIDLFTGGLAEKPMNGALVGPTFACLLGRQFASLRNGDRFWYENDLPPSSFTSEQLGEIRKSSLARVLCDNGDRTDFIQPLAMVSSDIFLNAFQYCNTQIIPQIDLEKWQIPFEQSANNFSINLNVVNAEMINAREETNQLFNYELTLSSSEISPTQLMHYKTVRAKRQSIAISNQSLVLERATRGILEHLRNGRDRESFNRIDTDIHQLMQALPKIELEEYVRGTILRHSQYDDEFLEKCDENLLPCDHTSPFRTITGWCNNLQQPSQGKGLSLFERFLPPSYEDGIGSPRQMSVVKNRFLPSPRLISTNVHEDISTPHLRYSLATMQWGQFLDHDITFTPMYLTSNGQLLDCKQCNSQTTVHPECWPISIPNNDPFFRSTNVKKQCLHFVRSMNGQNRLGPREQMNQLTSYIDASNVYGSDKCEAERLRLHQQGKLNFTRHSRLGLKDLLPKTSLNPECKAPSGYCFLAGDMRASEQPSLACMHTLFMREHNRVSEQLAKLNSHWSDERLYQTTRKIISAFEQQITFGEFLPRLIGKDYLDRYGLTLLSSGYYTGYDPKCSATLRNEIAGAVLRLGHTLLKPSFQRLDINFKATKKPLMLREAFFNSDMLYEPYAIDELLRGITSTSIETFDNSITEEVTNHLFEEKKKPFSGMDLISLNIQRARDHGLQPYNKYRVFCNLTKAHNFEDLQGEIPMKIISKLRRVYEHVDDIDLFSGGISETPLHGALVGPTFGCLLGIQFQLLKRCDRFWYENVDKYTRFNEEQLAEIRKIKLSKIICTNADEIHYIQKHAMDMPDPFLNPRIPCKTLPQIDLNKWRDYEKSCMINNKLIPTGRYRRISPCVNCVCTTEGLICRSVRITDCHRLSSQFSRQDITSDQACMVQCAYSIRNNHIQVSSTRTLASMFILN</sequence>
<keyword evidence="4 6" id="KW-0732">Signal</keyword>
<evidence type="ECO:0000256" key="3">
    <source>
        <dbReference type="ARBA" id="ARBA00022559"/>
    </source>
</evidence>
<dbReference type="InterPro" id="IPR019791">
    <property type="entry name" value="Haem_peroxidase_animal"/>
</dbReference>
<name>A0A9Q0RPZ1_BLOTA</name>
<dbReference type="FunFam" id="1.10.640.10:FF:000003">
    <property type="entry name" value="chorion peroxidase"/>
    <property type="match status" value="1"/>
</dbReference>
<dbReference type="PROSITE" id="PS50292">
    <property type="entry name" value="PEROXIDASE_3"/>
    <property type="match status" value="2"/>
</dbReference>
<accession>A0A9Q0RPZ1</accession>
<keyword evidence="5" id="KW-0479">Metal-binding</keyword>
<feature type="chain" id="PRO_5040272345" evidence="6">
    <location>
        <begin position="20"/>
        <end position="1587"/>
    </location>
</feature>
<dbReference type="GO" id="GO:0005576">
    <property type="term" value="C:extracellular region"/>
    <property type="evidence" value="ECO:0007669"/>
    <property type="project" value="UniProtKB-SubCell"/>
</dbReference>
<dbReference type="Gene3D" id="1.10.640.10">
    <property type="entry name" value="Haem peroxidase domain superfamily, animal type"/>
    <property type="match status" value="2"/>
</dbReference>
<keyword evidence="3" id="KW-0560">Oxidoreductase</keyword>
<comment type="subcellular location">
    <subcellularLocation>
        <location evidence="1">Secreted</location>
    </subcellularLocation>
</comment>
<dbReference type="GO" id="GO:0004601">
    <property type="term" value="F:peroxidase activity"/>
    <property type="evidence" value="ECO:0007669"/>
    <property type="project" value="UniProtKB-KW"/>
</dbReference>
<evidence type="ECO:0000256" key="2">
    <source>
        <dbReference type="ARBA" id="ARBA00022525"/>
    </source>
</evidence>
<dbReference type="OMA" id="YWGSANL"/>
<dbReference type="SUPFAM" id="SSF48113">
    <property type="entry name" value="Heme-dependent peroxidases"/>
    <property type="match status" value="2"/>
</dbReference>
<reference evidence="7" key="1">
    <citation type="submission" date="2022-12" db="EMBL/GenBank/DDBJ databases">
        <title>Genome assemblies of Blomia tropicalis.</title>
        <authorList>
            <person name="Cui Y."/>
        </authorList>
    </citation>
    <scope>NUCLEOTIDE SEQUENCE</scope>
    <source>
        <tissue evidence="7">Adult mites</tissue>
    </source>
</reference>
<protein>
    <submittedName>
        <fullName evidence="7">Uncharacterized protein</fullName>
    </submittedName>
</protein>
<feature type="binding site" description="axial binding residue" evidence="5">
    <location>
        <position position="1256"/>
    </location>
    <ligand>
        <name>heme b</name>
        <dbReference type="ChEBI" id="CHEBI:60344"/>
    </ligand>
    <ligandPart>
        <name>Fe</name>
        <dbReference type="ChEBI" id="CHEBI:18248"/>
    </ligandPart>
</feature>
<dbReference type="PRINTS" id="PR00457">
    <property type="entry name" value="ANPEROXIDASE"/>
</dbReference>
<keyword evidence="5" id="KW-0408">Iron</keyword>
<organism evidence="7 8">
    <name type="scientific">Blomia tropicalis</name>
    <name type="common">Mite</name>
    <dbReference type="NCBI Taxonomy" id="40697"/>
    <lineage>
        <taxon>Eukaryota</taxon>
        <taxon>Metazoa</taxon>
        <taxon>Ecdysozoa</taxon>
        <taxon>Arthropoda</taxon>
        <taxon>Chelicerata</taxon>
        <taxon>Arachnida</taxon>
        <taxon>Acari</taxon>
        <taxon>Acariformes</taxon>
        <taxon>Sarcoptiformes</taxon>
        <taxon>Astigmata</taxon>
        <taxon>Glycyphagoidea</taxon>
        <taxon>Echimyopodidae</taxon>
        <taxon>Blomia</taxon>
    </lineage>
</organism>
<dbReference type="FunFam" id="1.10.640.10:FF:000006">
    <property type="entry name" value="Double oxidase: two peroxidase domains"/>
    <property type="match status" value="1"/>
</dbReference>
<dbReference type="CDD" id="cd09823">
    <property type="entry name" value="peroxinectin_like"/>
    <property type="match status" value="2"/>
</dbReference>
<dbReference type="EMBL" id="JAPWDV010000001">
    <property type="protein sequence ID" value="KAJ6222085.1"/>
    <property type="molecule type" value="Genomic_DNA"/>
</dbReference>
<dbReference type="GO" id="GO:0006979">
    <property type="term" value="P:response to oxidative stress"/>
    <property type="evidence" value="ECO:0007669"/>
    <property type="project" value="InterPro"/>
</dbReference>
<dbReference type="PANTHER" id="PTHR11475">
    <property type="entry name" value="OXIDASE/PEROXIDASE"/>
    <property type="match status" value="1"/>
</dbReference>
<evidence type="ECO:0000313" key="8">
    <source>
        <dbReference type="Proteomes" id="UP001142055"/>
    </source>
</evidence>
<proteinExistence type="predicted"/>
<evidence type="ECO:0000313" key="7">
    <source>
        <dbReference type="EMBL" id="KAJ6222085.1"/>
    </source>
</evidence>
<evidence type="ECO:0000256" key="5">
    <source>
        <dbReference type="PIRSR" id="PIRSR619791-2"/>
    </source>
</evidence>
<dbReference type="InterPro" id="IPR037120">
    <property type="entry name" value="Haem_peroxidase_sf_animal"/>
</dbReference>
<keyword evidence="3" id="KW-0575">Peroxidase</keyword>
<evidence type="ECO:0000256" key="1">
    <source>
        <dbReference type="ARBA" id="ARBA00004613"/>
    </source>
</evidence>
<dbReference type="GO" id="GO:0046872">
    <property type="term" value="F:metal ion binding"/>
    <property type="evidence" value="ECO:0007669"/>
    <property type="project" value="UniProtKB-KW"/>
</dbReference>
<keyword evidence="5" id="KW-0349">Heme</keyword>
<dbReference type="InterPro" id="IPR010255">
    <property type="entry name" value="Haem_peroxidase_sf"/>
</dbReference>
<dbReference type="GO" id="GO:0020037">
    <property type="term" value="F:heme binding"/>
    <property type="evidence" value="ECO:0007669"/>
    <property type="project" value="InterPro"/>
</dbReference>
<keyword evidence="8" id="KW-1185">Reference proteome</keyword>
<evidence type="ECO:0000256" key="4">
    <source>
        <dbReference type="ARBA" id="ARBA00022729"/>
    </source>
</evidence>
<dbReference type="Pfam" id="PF03098">
    <property type="entry name" value="An_peroxidase"/>
    <property type="match status" value="2"/>
</dbReference>
<comment type="caution">
    <text evidence="7">The sequence shown here is derived from an EMBL/GenBank/DDBJ whole genome shotgun (WGS) entry which is preliminary data.</text>
</comment>
<dbReference type="Proteomes" id="UP001142055">
    <property type="component" value="Chromosome 1"/>
</dbReference>
<evidence type="ECO:0000256" key="6">
    <source>
        <dbReference type="SAM" id="SignalP"/>
    </source>
</evidence>
<keyword evidence="2" id="KW-0964">Secreted</keyword>
<feature type="signal peptide" evidence="6">
    <location>
        <begin position="1"/>
        <end position="19"/>
    </location>
</feature>